<accession>A0A9X4MHT1</accession>
<evidence type="ECO:0000256" key="7">
    <source>
        <dbReference type="ARBA" id="ARBA00053401"/>
    </source>
</evidence>
<dbReference type="PANTHER" id="PTHR21237">
    <property type="entry name" value="GRPE PROTEIN"/>
    <property type="match status" value="1"/>
</dbReference>
<feature type="region of interest" description="Disordered" evidence="13">
    <location>
        <begin position="1"/>
        <end position="25"/>
    </location>
</feature>
<dbReference type="AlphaFoldDB" id="A0A9X4MHT1"/>
<dbReference type="Gene3D" id="3.90.20.20">
    <property type="match status" value="1"/>
</dbReference>
<protein>
    <recommendedName>
        <fullName evidence="8 10">Protein GrpE</fullName>
    </recommendedName>
    <alternativeName>
        <fullName evidence="9 10">HSP-70 cofactor</fullName>
    </alternativeName>
</protein>
<gene>
    <name evidence="10 14" type="primary">grpE</name>
    <name evidence="14" type="ORF">OLX77_09945</name>
</gene>
<organism evidence="14 15">
    <name type="scientific">Thiovibrio frasassiensis</name>
    <dbReference type="NCBI Taxonomy" id="2984131"/>
    <lineage>
        <taxon>Bacteria</taxon>
        <taxon>Pseudomonadati</taxon>
        <taxon>Thermodesulfobacteriota</taxon>
        <taxon>Desulfobulbia</taxon>
        <taxon>Desulfobulbales</taxon>
        <taxon>Thiovibrionaceae</taxon>
        <taxon>Thiovibrio</taxon>
    </lineage>
</organism>
<evidence type="ECO:0000256" key="1">
    <source>
        <dbReference type="ARBA" id="ARBA00004496"/>
    </source>
</evidence>
<evidence type="ECO:0000256" key="5">
    <source>
        <dbReference type="ARBA" id="ARBA00023016"/>
    </source>
</evidence>
<dbReference type="CDD" id="cd00446">
    <property type="entry name" value="GrpE"/>
    <property type="match status" value="1"/>
</dbReference>
<dbReference type="Proteomes" id="UP001154240">
    <property type="component" value="Unassembled WGS sequence"/>
</dbReference>
<keyword evidence="15" id="KW-1185">Reference proteome</keyword>
<keyword evidence="4 10" id="KW-0963">Cytoplasm</keyword>
<dbReference type="NCBIfam" id="NF010738">
    <property type="entry name" value="PRK14140.1"/>
    <property type="match status" value="1"/>
</dbReference>
<dbReference type="GO" id="GO:0042803">
    <property type="term" value="F:protein homodimerization activity"/>
    <property type="evidence" value="ECO:0007669"/>
    <property type="project" value="InterPro"/>
</dbReference>
<dbReference type="PROSITE" id="PS01071">
    <property type="entry name" value="GRPE"/>
    <property type="match status" value="1"/>
</dbReference>
<evidence type="ECO:0000256" key="3">
    <source>
        <dbReference type="ARBA" id="ARBA00011738"/>
    </source>
</evidence>
<dbReference type="GO" id="GO:0006457">
    <property type="term" value="P:protein folding"/>
    <property type="evidence" value="ECO:0007669"/>
    <property type="project" value="InterPro"/>
</dbReference>
<comment type="function">
    <text evidence="7 10 11">Participates actively in the response to hyperosmotic and heat shock by preventing the aggregation of stress-denatured proteins, in association with DnaK and GrpE. It is the nucleotide exchange factor for DnaK and may function as a thermosensor. Unfolded proteins bind initially to DnaJ; upon interaction with the DnaJ-bound protein, DnaK hydrolyzes its bound ATP, resulting in the formation of a stable complex. GrpE releases ADP from DnaK; ATP binding to DnaK triggers the release of the substrate protein, thus completing the reaction cycle. Several rounds of ATP-dependent interactions between DnaJ, DnaK and GrpE are required for fully efficient folding.</text>
</comment>
<dbReference type="GO" id="GO:0000774">
    <property type="term" value="F:adenyl-nucleotide exchange factor activity"/>
    <property type="evidence" value="ECO:0007669"/>
    <property type="project" value="InterPro"/>
</dbReference>
<dbReference type="SUPFAM" id="SSF58014">
    <property type="entry name" value="Coiled-coil domain of nucleotide exchange factor GrpE"/>
    <property type="match status" value="1"/>
</dbReference>
<comment type="similarity">
    <text evidence="2 10 12">Belongs to the GrpE family.</text>
</comment>
<dbReference type="PRINTS" id="PR00773">
    <property type="entry name" value="GRPEPROTEIN"/>
</dbReference>
<evidence type="ECO:0000256" key="13">
    <source>
        <dbReference type="SAM" id="MobiDB-lite"/>
    </source>
</evidence>
<reference evidence="14" key="2">
    <citation type="submission" date="2022-10" db="EMBL/GenBank/DDBJ databases">
        <authorList>
            <person name="Aronson H.S."/>
        </authorList>
    </citation>
    <scope>NUCLEOTIDE SEQUENCE</scope>
    <source>
        <strain evidence="14">RS19-109</strain>
    </source>
</reference>
<dbReference type="GO" id="GO:0005737">
    <property type="term" value="C:cytoplasm"/>
    <property type="evidence" value="ECO:0007669"/>
    <property type="project" value="UniProtKB-SubCell"/>
</dbReference>
<evidence type="ECO:0000256" key="10">
    <source>
        <dbReference type="HAMAP-Rule" id="MF_01151"/>
    </source>
</evidence>
<dbReference type="PANTHER" id="PTHR21237:SF23">
    <property type="entry name" value="GRPE PROTEIN HOMOLOG, MITOCHONDRIAL"/>
    <property type="match status" value="1"/>
</dbReference>
<comment type="subcellular location">
    <subcellularLocation>
        <location evidence="1 10">Cytoplasm</location>
    </subcellularLocation>
</comment>
<feature type="compositionally biased region" description="Acidic residues" evidence="13">
    <location>
        <begin position="1"/>
        <end position="12"/>
    </location>
</feature>
<dbReference type="SUPFAM" id="SSF51064">
    <property type="entry name" value="Head domain of nucleotide exchange factor GrpE"/>
    <property type="match status" value="1"/>
</dbReference>
<dbReference type="FunFam" id="2.30.22.10:FF:000001">
    <property type="entry name" value="Protein GrpE"/>
    <property type="match status" value="1"/>
</dbReference>
<dbReference type="InterPro" id="IPR000740">
    <property type="entry name" value="GrpE"/>
</dbReference>
<evidence type="ECO:0000313" key="14">
    <source>
        <dbReference type="EMBL" id="MDG4476475.1"/>
    </source>
</evidence>
<dbReference type="RefSeq" id="WP_307633442.1">
    <property type="nucleotide sequence ID" value="NZ_JAPHEH010000001.1"/>
</dbReference>
<evidence type="ECO:0000256" key="6">
    <source>
        <dbReference type="ARBA" id="ARBA00023186"/>
    </source>
</evidence>
<dbReference type="InterPro" id="IPR013805">
    <property type="entry name" value="GrpE_CC"/>
</dbReference>
<dbReference type="Gene3D" id="2.30.22.10">
    <property type="entry name" value="Head domain of nucleotide exchange factor GrpE"/>
    <property type="match status" value="1"/>
</dbReference>
<proteinExistence type="inferred from homology"/>
<comment type="subunit">
    <text evidence="3 10">Homodimer.</text>
</comment>
<comment type="caution">
    <text evidence="14">The sequence shown here is derived from an EMBL/GenBank/DDBJ whole genome shotgun (WGS) entry which is preliminary data.</text>
</comment>
<reference evidence="14" key="1">
    <citation type="journal article" date="2022" name="bioRxiv">
        <title>Thiovibrio frasassiensisgen. nov., sp. nov., an autotrophic, elemental sulfur disproportionating bacterium isolated from sulfidic karst sediment, and proposal of Thiovibrionaceae fam. nov.</title>
        <authorList>
            <person name="Aronson H."/>
            <person name="Thomas C."/>
            <person name="Bhattacharyya M."/>
            <person name="Eckstein S."/>
            <person name="Jensen S."/>
            <person name="Barco R."/>
            <person name="Macalady J."/>
            <person name="Amend J."/>
        </authorList>
    </citation>
    <scope>NUCLEOTIDE SEQUENCE</scope>
    <source>
        <strain evidence="14">RS19-109</strain>
    </source>
</reference>
<dbReference type="GO" id="GO:0051087">
    <property type="term" value="F:protein-folding chaperone binding"/>
    <property type="evidence" value="ECO:0007669"/>
    <property type="project" value="InterPro"/>
</dbReference>
<name>A0A9X4MHT1_9BACT</name>
<dbReference type="GO" id="GO:0051082">
    <property type="term" value="F:unfolded protein binding"/>
    <property type="evidence" value="ECO:0007669"/>
    <property type="project" value="TreeGrafter"/>
</dbReference>
<dbReference type="EMBL" id="JAPHEH010000001">
    <property type="protein sequence ID" value="MDG4476475.1"/>
    <property type="molecule type" value="Genomic_DNA"/>
</dbReference>
<feature type="compositionally biased region" description="Polar residues" evidence="13">
    <location>
        <begin position="14"/>
        <end position="24"/>
    </location>
</feature>
<keyword evidence="5 10" id="KW-0346">Stress response</keyword>
<evidence type="ECO:0000256" key="9">
    <source>
        <dbReference type="ARBA" id="ARBA00076414"/>
    </source>
</evidence>
<evidence type="ECO:0000256" key="4">
    <source>
        <dbReference type="ARBA" id="ARBA00022490"/>
    </source>
</evidence>
<dbReference type="HAMAP" id="MF_01151">
    <property type="entry name" value="GrpE"/>
    <property type="match status" value="1"/>
</dbReference>
<keyword evidence="6 10" id="KW-0143">Chaperone</keyword>
<evidence type="ECO:0000256" key="12">
    <source>
        <dbReference type="RuleBase" id="RU004478"/>
    </source>
</evidence>
<evidence type="ECO:0000256" key="2">
    <source>
        <dbReference type="ARBA" id="ARBA00009054"/>
    </source>
</evidence>
<evidence type="ECO:0000313" key="15">
    <source>
        <dbReference type="Proteomes" id="UP001154240"/>
    </source>
</evidence>
<evidence type="ECO:0000256" key="8">
    <source>
        <dbReference type="ARBA" id="ARBA00072274"/>
    </source>
</evidence>
<dbReference type="InterPro" id="IPR009012">
    <property type="entry name" value="GrpE_head"/>
</dbReference>
<evidence type="ECO:0000256" key="11">
    <source>
        <dbReference type="RuleBase" id="RU000639"/>
    </source>
</evidence>
<sequence>MTEQEEKNEEVLEQPSSGEEQITTEAEDLSVQLEKALERNRELEDKLLRLAAEQDNFRKRMQRERESAFKYAEENILRELLPFLDNLERAVGQCHASPDADTLLAGVEMTCKGLLSTLEKFGVKPLAGEGQPFDPNFHEAVAMEASADVPENQIIQEYQKGYMFKDRLIRAAKVVVSKGNVEE</sequence>
<dbReference type="Pfam" id="PF01025">
    <property type="entry name" value="GrpE"/>
    <property type="match status" value="1"/>
</dbReference>